<dbReference type="InterPro" id="IPR033913">
    <property type="entry name" value="MTH1175_dom"/>
</dbReference>
<sequence>MKIGVPIVAPNGMASEVNDHFGMSEYFAILDVEGDSVKGLEVIRDSPSLKEHKTPAQLLAEHGVEVVLAGGIGPHMIEELLDRGIKIFRGAAGTVEQAFEDYKAGMLSRAKSI</sequence>
<gene>
    <name evidence="2" type="ordered locus">Mtc_2131</name>
</gene>
<dbReference type="STRING" id="1041930.Mtc_2131"/>
<dbReference type="Pfam" id="PF02579">
    <property type="entry name" value="Nitro_FeMo-Co"/>
    <property type="match status" value="1"/>
</dbReference>
<dbReference type="eggNOG" id="arCOG02734">
    <property type="taxonomic scope" value="Archaea"/>
</dbReference>
<organism evidence="2 3">
    <name type="scientific">Methanocella conradii (strain DSM 24694 / JCM 17849 / CGMCC 1.5162 / HZ254)</name>
    <dbReference type="NCBI Taxonomy" id="1041930"/>
    <lineage>
        <taxon>Archaea</taxon>
        <taxon>Methanobacteriati</taxon>
        <taxon>Methanobacteriota</taxon>
        <taxon>Stenosarchaea group</taxon>
        <taxon>Methanomicrobia</taxon>
        <taxon>Methanocellales</taxon>
        <taxon>Methanocellaceae</taxon>
        <taxon>Methanocella</taxon>
    </lineage>
</organism>
<dbReference type="KEGG" id="mez:Mtc_2131"/>
<dbReference type="OrthoDB" id="85838at2157"/>
<feature type="domain" description="Dinitrogenase iron-molybdenum cofactor biosynthesis" evidence="1">
    <location>
        <begin position="15"/>
        <end position="103"/>
    </location>
</feature>
<name>H8I851_METCZ</name>
<dbReference type="InterPro" id="IPR036105">
    <property type="entry name" value="DiNase_FeMo-co_biosyn_sf"/>
</dbReference>
<evidence type="ECO:0000313" key="3">
    <source>
        <dbReference type="Proteomes" id="UP000005233"/>
    </source>
</evidence>
<evidence type="ECO:0000259" key="1">
    <source>
        <dbReference type="Pfam" id="PF02579"/>
    </source>
</evidence>
<dbReference type="AlphaFoldDB" id="H8I851"/>
<reference evidence="2 3" key="1">
    <citation type="journal article" date="2012" name="J. Bacteriol.">
        <title>Complete genome sequence of a thermophilic methanogen, Methanocella conradii HZ254, isolated from Chinese rice field soil.</title>
        <authorList>
            <person name="Lu Z."/>
            <person name="Lu Y."/>
        </authorList>
    </citation>
    <scope>NUCLEOTIDE SEQUENCE [LARGE SCALE GENOMIC DNA]</scope>
    <source>
        <strain evidence="3">DSM 24694 / JCM 17849 / CGMCC 1.5162 / HZ254</strain>
    </source>
</reference>
<protein>
    <recommendedName>
        <fullName evidence="1">Dinitrogenase iron-molybdenum cofactor biosynthesis domain-containing protein</fullName>
    </recommendedName>
</protein>
<proteinExistence type="predicted"/>
<keyword evidence="3" id="KW-1185">Reference proteome</keyword>
<dbReference type="PANTHER" id="PTHR42983:SF1">
    <property type="entry name" value="IRON-MOLYBDENUM PROTEIN"/>
    <property type="match status" value="1"/>
</dbReference>
<dbReference type="EMBL" id="CP003243">
    <property type="protein sequence ID" value="AFD00869.1"/>
    <property type="molecule type" value="Genomic_DNA"/>
</dbReference>
<dbReference type="CDD" id="cd00851">
    <property type="entry name" value="MTH1175"/>
    <property type="match status" value="1"/>
</dbReference>
<accession>H8I851</accession>
<dbReference type="SUPFAM" id="SSF53146">
    <property type="entry name" value="Nitrogenase accessory factor-like"/>
    <property type="match status" value="1"/>
</dbReference>
<dbReference type="GeneID" id="11972288"/>
<dbReference type="InterPro" id="IPR003731">
    <property type="entry name" value="Di-Nase_FeMo-co_biosynth"/>
</dbReference>
<dbReference type="PANTHER" id="PTHR42983">
    <property type="entry name" value="DINITROGENASE IRON-MOLYBDENUM COFACTOR PROTEIN-RELATED"/>
    <property type="match status" value="1"/>
</dbReference>
<dbReference type="HOGENOM" id="CLU_104194_2_1_2"/>
<dbReference type="Proteomes" id="UP000005233">
    <property type="component" value="Chromosome"/>
</dbReference>
<dbReference type="RefSeq" id="WP_014406700.1">
    <property type="nucleotide sequence ID" value="NC_017034.1"/>
</dbReference>
<evidence type="ECO:0000313" key="2">
    <source>
        <dbReference type="EMBL" id="AFD00869.1"/>
    </source>
</evidence>
<dbReference type="Gene3D" id="3.30.420.130">
    <property type="entry name" value="Dinitrogenase iron-molybdenum cofactor biosynthesis domain"/>
    <property type="match status" value="1"/>
</dbReference>